<dbReference type="PANTHER" id="PTHR12147:SF58">
    <property type="entry name" value="VACUOLAR MEMBRANE PROTEASE"/>
    <property type="match status" value="1"/>
</dbReference>
<feature type="transmembrane region" description="Helical" evidence="17">
    <location>
        <begin position="731"/>
        <end position="749"/>
    </location>
</feature>
<feature type="region of interest" description="Disordered" evidence="16">
    <location>
        <begin position="948"/>
        <end position="971"/>
    </location>
</feature>
<keyword evidence="11 17" id="KW-1133">Transmembrane helix</keyword>
<comment type="subcellular location">
    <subcellularLocation>
        <location evidence="3">Vacuole membrane</location>
        <topology evidence="3">Multi-pass membrane protein</topology>
    </subcellularLocation>
</comment>
<gene>
    <name evidence="21" type="ORF">NKR19_g9144</name>
</gene>
<dbReference type="AlphaFoldDB" id="A0AA38VHI3"/>
<feature type="compositionally biased region" description="Acidic residues" evidence="16">
    <location>
        <begin position="621"/>
        <end position="630"/>
    </location>
</feature>
<dbReference type="Pfam" id="PF22250">
    <property type="entry name" value="PFF1_C"/>
    <property type="match status" value="1"/>
</dbReference>
<evidence type="ECO:0000256" key="12">
    <source>
        <dbReference type="ARBA" id="ARBA00023049"/>
    </source>
</evidence>
<dbReference type="Proteomes" id="UP001174691">
    <property type="component" value="Unassembled WGS sequence"/>
</dbReference>
<feature type="transmembrane region" description="Helical" evidence="17">
    <location>
        <begin position="12"/>
        <end position="29"/>
    </location>
</feature>
<evidence type="ECO:0000256" key="1">
    <source>
        <dbReference type="ARBA" id="ARBA00001947"/>
    </source>
</evidence>
<keyword evidence="10 15" id="KW-0862">Zinc</keyword>
<evidence type="ECO:0000256" key="6">
    <source>
        <dbReference type="ARBA" id="ARBA00022670"/>
    </source>
</evidence>
<sequence length="1029" mass="112349">MNPLAFRRGPVTVWTALIYLAVLIPIIVVNESVPPAPKNAVPFAGVNLTEAWLDLTTLTQNYHPFNSRANDQVRDWLLLRIQEMLDQNGASWSTEGEGGATTDVPSVAVFNDVVSNFTHSMDQSRVGTNAPSRANGGIAAYYEGTNIMVYIRGTDDEEGEWWKKRKLKGGKLIGKGGTLINAHYDSVSTGYGATDNGMGVVSVLQVIKYFTTPGHQPKRGIVALLNNGEEDFLYGARAFGQSPLLNFVHTFLNVEGAGAGGRALLFRSSDQQVTAAYARTKHPFGTVIGSDAFGLGVIASQTDYVVLNGIFGQRGLDLAFFKPRARYHTDQDDAKHTSRASLWHMLSASVDTMINLSGDTGNTFIGPRPDDDHTKVQNGSPSDGVWFDIFGSSFVLFNLRGMFAWSLTVLIVTPLILALITYLLVKADRYYFFTSKVKTDDDPDLGTVSIGGWKGFFRFPFALAFATALTFGAAFLLRKVNPLIVYSSPYTVWATMFSLFFFGLWLILRGASAVRPSALHRGYVNIWLFVVGWAALVAVTVLEDRFRIASGYLFVFFQSAVFLSTLITLVELFALPKKTEWAQQARDEHSAREQMGAVPHSEDLIAPTPGEAVSPTAAEANGDDEEDSEPPSETTPLVGGPRTENARTTFATTYRRSISRIQKGVRKATESRSKPIEDEQPWSVNLPSWTWIFQFLLIGPFIIILASQIGLTVTDALYQTGSDGSSLLLPYLMIAAFSVLVLLPLSPFIHRVTHHIPIFLLVVSTATMIYDLAAFPFSAENRYKAYFLQHIDLDTGNTTTQLTGLEAYIRPVIAELPSAAGQVVACNRRGARRGTVDCSFDSAPVAPRLGGLPDGVPPQEGYADLVSINVTRGEGNKARIEIDAVETKACFLHFDRPVGKLEVVGGAGWDERFGRWPEDGVGLVKLWRRDWGKSWVVDVEWTDKDVSASSASSASSAGEGEGEAGEESVDGGELRVRSGLEGYVACQWSDANTPGVIPALDEVLKYAPAWAGVSKLAEGLVEGRKRFMV</sequence>
<feature type="transmembrane region" description="Helical" evidence="17">
    <location>
        <begin position="459"/>
        <end position="478"/>
    </location>
</feature>
<comment type="function">
    <text evidence="2">May be involved in vacuolar sorting and osmoregulation.</text>
</comment>
<reference evidence="21" key="1">
    <citation type="submission" date="2022-07" db="EMBL/GenBank/DDBJ databases">
        <title>Fungi with potential for degradation of polypropylene.</title>
        <authorList>
            <person name="Gostincar C."/>
        </authorList>
    </citation>
    <scope>NUCLEOTIDE SEQUENCE</scope>
    <source>
        <strain evidence="21">EXF-13287</strain>
    </source>
</reference>
<proteinExistence type="inferred from homology"/>
<dbReference type="GO" id="GO:0008235">
    <property type="term" value="F:metalloexopeptidase activity"/>
    <property type="evidence" value="ECO:0007669"/>
    <property type="project" value="InterPro"/>
</dbReference>
<keyword evidence="7 17" id="KW-0812">Transmembrane</keyword>
<evidence type="ECO:0000259" key="20">
    <source>
        <dbReference type="Pfam" id="PF22251"/>
    </source>
</evidence>
<keyword evidence="5" id="KW-0926">Vacuole</keyword>
<dbReference type="EMBL" id="JANBVN010000207">
    <property type="protein sequence ID" value="KAJ9133195.1"/>
    <property type="molecule type" value="Genomic_DNA"/>
</dbReference>
<dbReference type="InterPro" id="IPR045175">
    <property type="entry name" value="M28_fam"/>
</dbReference>
<evidence type="ECO:0000256" key="2">
    <source>
        <dbReference type="ARBA" id="ARBA00003273"/>
    </source>
</evidence>
<dbReference type="PANTHER" id="PTHR12147">
    <property type="entry name" value="METALLOPEPTIDASE M28 FAMILY MEMBER"/>
    <property type="match status" value="1"/>
</dbReference>
<feature type="transmembrane region" description="Helical" evidence="17">
    <location>
        <begin position="523"/>
        <end position="542"/>
    </location>
</feature>
<dbReference type="EC" id="3.4.-.-" evidence="15"/>
<evidence type="ECO:0000256" key="14">
    <source>
        <dbReference type="ARBA" id="ARBA00023180"/>
    </source>
</evidence>
<evidence type="ECO:0000256" key="8">
    <source>
        <dbReference type="ARBA" id="ARBA00022723"/>
    </source>
</evidence>
<evidence type="ECO:0000313" key="21">
    <source>
        <dbReference type="EMBL" id="KAJ9133195.1"/>
    </source>
</evidence>
<dbReference type="CDD" id="cd03875">
    <property type="entry name" value="M28_Fxna_like"/>
    <property type="match status" value="1"/>
</dbReference>
<dbReference type="SUPFAM" id="SSF53187">
    <property type="entry name" value="Zn-dependent exopeptidases"/>
    <property type="match status" value="1"/>
</dbReference>
<dbReference type="GO" id="GO:0006508">
    <property type="term" value="P:proteolysis"/>
    <property type="evidence" value="ECO:0007669"/>
    <property type="project" value="UniProtKB-KW"/>
</dbReference>
<dbReference type="Gene3D" id="3.40.630.10">
    <property type="entry name" value="Zn peptidases"/>
    <property type="match status" value="1"/>
</dbReference>
<evidence type="ECO:0000313" key="22">
    <source>
        <dbReference type="Proteomes" id="UP001174691"/>
    </source>
</evidence>
<evidence type="ECO:0000256" key="3">
    <source>
        <dbReference type="ARBA" id="ARBA00004128"/>
    </source>
</evidence>
<feature type="transmembrane region" description="Helical" evidence="17">
    <location>
        <begin position="554"/>
        <end position="575"/>
    </location>
</feature>
<evidence type="ECO:0000256" key="11">
    <source>
        <dbReference type="ARBA" id="ARBA00022989"/>
    </source>
</evidence>
<protein>
    <recommendedName>
        <fullName evidence="15">Peptide hydrolase</fullName>
        <ecNumber evidence="15">3.4.-.-</ecNumber>
    </recommendedName>
</protein>
<organism evidence="21 22">
    <name type="scientific">Coniochaeta hoffmannii</name>
    <dbReference type="NCBI Taxonomy" id="91930"/>
    <lineage>
        <taxon>Eukaryota</taxon>
        <taxon>Fungi</taxon>
        <taxon>Dikarya</taxon>
        <taxon>Ascomycota</taxon>
        <taxon>Pezizomycotina</taxon>
        <taxon>Sordariomycetes</taxon>
        <taxon>Sordariomycetidae</taxon>
        <taxon>Coniochaetales</taxon>
        <taxon>Coniochaetaceae</taxon>
        <taxon>Coniochaeta</taxon>
    </lineage>
</organism>
<evidence type="ECO:0000256" key="4">
    <source>
        <dbReference type="ARBA" id="ARBA00010918"/>
    </source>
</evidence>
<evidence type="ECO:0000256" key="13">
    <source>
        <dbReference type="ARBA" id="ARBA00023136"/>
    </source>
</evidence>
<name>A0AA38VHI3_9PEZI</name>
<evidence type="ECO:0000256" key="5">
    <source>
        <dbReference type="ARBA" id="ARBA00022554"/>
    </source>
</evidence>
<dbReference type="InterPro" id="IPR048024">
    <property type="entry name" value="Fxna-like_M28_dom"/>
</dbReference>
<dbReference type="InterPro" id="IPR053976">
    <property type="entry name" value="PFF1_TM"/>
</dbReference>
<dbReference type="GO" id="GO:0005774">
    <property type="term" value="C:vacuolar membrane"/>
    <property type="evidence" value="ECO:0007669"/>
    <property type="project" value="UniProtKB-SubCell"/>
</dbReference>
<keyword evidence="9 15" id="KW-0378">Hydrolase</keyword>
<evidence type="ECO:0000259" key="18">
    <source>
        <dbReference type="Pfam" id="PF04389"/>
    </source>
</evidence>
<evidence type="ECO:0000256" key="7">
    <source>
        <dbReference type="ARBA" id="ARBA00022692"/>
    </source>
</evidence>
<keyword evidence="12" id="KW-0482">Metalloprotease</keyword>
<feature type="region of interest" description="Disordered" evidence="16">
    <location>
        <begin position="602"/>
        <end position="644"/>
    </location>
</feature>
<feature type="transmembrane region" description="Helical" evidence="17">
    <location>
        <begin position="490"/>
        <end position="511"/>
    </location>
</feature>
<comment type="caution">
    <text evidence="21">The sequence shown here is derived from an EMBL/GenBank/DDBJ whole genome shotgun (WGS) entry which is preliminary data.</text>
</comment>
<dbReference type="FunFam" id="3.40.630.10:FF:000057">
    <property type="entry name" value="Vacuolar membrane protease"/>
    <property type="match status" value="1"/>
</dbReference>
<accession>A0AA38VHI3</accession>
<feature type="domain" description="Vacuolar membrane protease C-terminal" evidence="19">
    <location>
        <begin position="784"/>
        <end position="1022"/>
    </location>
</feature>
<feature type="transmembrane region" description="Helical" evidence="17">
    <location>
        <begin position="402"/>
        <end position="425"/>
    </location>
</feature>
<evidence type="ECO:0000256" key="10">
    <source>
        <dbReference type="ARBA" id="ARBA00022833"/>
    </source>
</evidence>
<feature type="compositionally biased region" description="Acidic residues" evidence="16">
    <location>
        <begin position="960"/>
        <end position="970"/>
    </location>
</feature>
<dbReference type="InterPro" id="IPR007484">
    <property type="entry name" value="Peptidase_M28"/>
</dbReference>
<keyword evidence="13 17" id="KW-0472">Membrane</keyword>
<evidence type="ECO:0000256" key="17">
    <source>
        <dbReference type="SAM" id="Phobius"/>
    </source>
</evidence>
<evidence type="ECO:0000256" key="15">
    <source>
        <dbReference type="RuleBase" id="RU361240"/>
    </source>
</evidence>
<comment type="cofactor">
    <cofactor evidence="1">
        <name>Zn(2+)</name>
        <dbReference type="ChEBI" id="CHEBI:29105"/>
    </cofactor>
</comment>
<evidence type="ECO:0000256" key="16">
    <source>
        <dbReference type="SAM" id="MobiDB-lite"/>
    </source>
</evidence>
<dbReference type="Pfam" id="PF22251">
    <property type="entry name" value="PFF1_TM"/>
    <property type="match status" value="1"/>
</dbReference>
<dbReference type="GO" id="GO:0046872">
    <property type="term" value="F:metal ion binding"/>
    <property type="evidence" value="ECO:0007669"/>
    <property type="project" value="UniProtKB-KW"/>
</dbReference>
<feature type="domain" description="Vacuolar membrane protease transmembrane" evidence="20">
    <location>
        <begin position="457"/>
        <end position="756"/>
    </location>
</feature>
<keyword evidence="14" id="KW-0325">Glycoprotein</keyword>
<keyword evidence="22" id="KW-1185">Reference proteome</keyword>
<comment type="similarity">
    <text evidence="4 15">Belongs to the peptidase M28 family.</text>
</comment>
<feature type="compositionally biased region" description="Low complexity" evidence="16">
    <location>
        <begin position="948"/>
        <end position="958"/>
    </location>
</feature>
<evidence type="ECO:0000259" key="19">
    <source>
        <dbReference type="Pfam" id="PF22250"/>
    </source>
</evidence>
<dbReference type="Pfam" id="PF04389">
    <property type="entry name" value="Peptidase_M28"/>
    <property type="match status" value="1"/>
</dbReference>
<dbReference type="InterPro" id="IPR053975">
    <property type="entry name" value="PFF1_C"/>
</dbReference>
<evidence type="ECO:0000256" key="9">
    <source>
        <dbReference type="ARBA" id="ARBA00022801"/>
    </source>
</evidence>
<feature type="domain" description="Peptidase M28" evidence="18">
    <location>
        <begin position="178"/>
        <end position="349"/>
    </location>
</feature>
<keyword evidence="6 15" id="KW-0645">Protease</keyword>
<keyword evidence="8 15" id="KW-0479">Metal-binding</keyword>
<feature type="transmembrane region" description="Helical" evidence="17">
    <location>
        <begin position="756"/>
        <end position="777"/>
    </location>
</feature>
<feature type="transmembrane region" description="Helical" evidence="17">
    <location>
        <begin position="691"/>
        <end position="711"/>
    </location>
</feature>